<dbReference type="InterPro" id="IPR018392">
    <property type="entry name" value="LysM"/>
</dbReference>
<dbReference type="Gene3D" id="3.10.350.10">
    <property type="entry name" value="LysM domain"/>
    <property type="match status" value="1"/>
</dbReference>
<feature type="domain" description="LysM" evidence="3">
    <location>
        <begin position="180"/>
        <end position="236"/>
    </location>
</feature>
<proteinExistence type="predicted"/>
<sequence length="663" mass="69770">MAAKRQIVIGAASLAVLYAGVANALGLGEIQLKSALNQPLDAVIALQGAEGLGPSDVVIKLADSSAFDAAGIERPYFLTGLQFTPVVENRQLTVRVKSSQPVREPYLNFLVELRRPSGTLLREYTVLLDPPLYSETAPVAVNPVVSAPPPRSRIADRPAESAPRPEAASLPEFKPQPGAERYTTVSGDTLWTIAERTRPTPVASINDTMAAIHSLNRGAFVNGDIDRLKLGQTLVLPTAEQLGGSGDAQAASSVAEVADDDAGTEQRAALPSSQASSSAQVDGASQDEAPETPAVAQTGEARLRIEEDEVTEAEAESAQLQSRLTDLEGRFNALLSELDTRDRQIAALQAELEVLRAAREAEQEQAAMAGAGGSLGSGGGGSDASPYGSDDPAAGAIAAEMPAAAEESKSSGGMLWWSLLVGLLAFLIGLVVSRLRGKPQPAAPAPASSAPLSGSDNRVVAAGGAAAVAATGASTSAAFEDSAEGVDLYITYGRFAEARSLLDKSIAEDPDNLDLRYKQARVTGELGDAEGFAEQSAAIARLDGDMQRVDQLKARFPQLEKPNAAPLDTVEDVLAGDEDFGSAELDDDLDTSDTPMNLNDFTLDPDWDLIEGLTPTPARKNSKTESAPVDDEPFESSLHEFPEIEELDEHDSFNHLEREDSKR</sequence>
<feature type="compositionally biased region" description="Low complexity" evidence="1">
    <location>
        <begin position="160"/>
        <end position="172"/>
    </location>
</feature>
<dbReference type="InterPro" id="IPR057840">
    <property type="entry name" value="FimV_N"/>
</dbReference>
<keyword evidence="2" id="KW-0472">Membrane</keyword>
<comment type="caution">
    <text evidence="4">The sequence shown here is derived from an EMBL/GenBank/DDBJ whole genome shotgun (WGS) entry which is preliminary data.</text>
</comment>
<evidence type="ECO:0000313" key="5">
    <source>
        <dbReference type="Proteomes" id="UP000242847"/>
    </source>
</evidence>
<dbReference type="RefSeq" id="WP_083729200.1">
    <property type="nucleotide sequence ID" value="NZ_FOUD01000015.1"/>
</dbReference>
<dbReference type="SMART" id="SM00257">
    <property type="entry name" value="LysM"/>
    <property type="match status" value="1"/>
</dbReference>
<feature type="region of interest" description="Disordered" evidence="1">
    <location>
        <begin position="143"/>
        <end position="185"/>
    </location>
</feature>
<keyword evidence="2" id="KW-1133">Transmembrane helix</keyword>
<gene>
    <name evidence="4" type="ORF">BXT89_17490</name>
</gene>
<feature type="region of interest" description="Disordered" evidence="1">
    <location>
        <begin position="611"/>
        <end position="663"/>
    </location>
</feature>
<dbReference type="AlphaFoldDB" id="A0A1S8DDB1"/>
<evidence type="ECO:0000256" key="2">
    <source>
        <dbReference type="SAM" id="Phobius"/>
    </source>
</evidence>
<dbReference type="CDD" id="cd00118">
    <property type="entry name" value="LysM"/>
    <property type="match status" value="1"/>
</dbReference>
<dbReference type="Pfam" id="PF01476">
    <property type="entry name" value="LysM"/>
    <property type="match status" value="1"/>
</dbReference>
<protein>
    <recommendedName>
        <fullName evidence="3">LysM domain-containing protein</fullName>
    </recommendedName>
</protein>
<dbReference type="PROSITE" id="PS51782">
    <property type="entry name" value="LYSM"/>
    <property type="match status" value="1"/>
</dbReference>
<dbReference type="Pfam" id="PF25800">
    <property type="entry name" value="FimV_N"/>
    <property type="match status" value="1"/>
</dbReference>
<evidence type="ECO:0000256" key="1">
    <source>
        <dbReference type="SAM" id="MobiDB-lite"/>
    </source>
</evidence>
<reference evidence="4 5" key="1">
    <citation type="submission" date="2017-01" db="EMBL/GenBank/DDBJ databases">
        <title>Draft genome sequence of Pseudomonas pachastrellae type strain CCUG 46540T from a deep sea.</title>
        <authorList>
            <person name="Gomila M."/>
            <person name="Mulet M."/>
            <person name="Lalucat J."/>
            <person name="Garcia-Valdes E."/>
        </authorList>
    </citation>
    <scope>NUCLEOTIDE SEQUENCE [LARGE SCALE GENOMIC DNA]</scope>
    <source>
        <strain evidence="4 5">CCUG 46540</strain>
    </source>
</reference>
<dbReference type="InterPro" id="IPR020012">
    <property type="entry name" value="LysM_FimV"/>
</dbReference>
<dbReference type="InterPro" id="IPR036779">
    <property type="entry name" value="LysM_dom_sf"/>
</dbReference>
<dbReference type="Proteomes" id="UP000242847">
    <property type="component" value="Unassembled WGS sequence"/>
</dbReference>
<dbReference type="NCBIfam" id="TIGR03505">
    <property type="entry name" value="FimV_core"/>
    <property type="match status" value="1"/>
</dbReference>
<feature type="compositionally biased region" description="Low complexity" evidence="1">
    <location>
        <begin position="266"/>
        <end position="286"/>
    </location>
</feature>
<feature type="region of interest" description="Disordered" evidence="1">
    <location>
        <begin position="242"/>
        <end position="300"/>
    </location>
</feature>
<accession>A0A1S8DDB1</accession>
<name>A0A1S8DDB1_9GAMM</name>
<feature type="compositionally biased region" description="Low complexity" evidence="1">
    <location>
        <begin position="247"/>
        <end position="256"/>
    </location>
</feature>
<feature type="transmembrane region" description="Helical" evidence="2">
    <location>
        <begin position="414"/>
        <end position="432"/>
    </location>
</feature>
<keyword evidence="2" id="KW-0812">Transmembrane</keyword>
<evidence type="ECO:0000313" key="4">
    <source>
        <dbReference type="EMBL" id="ONM42530.1"/>
    </source>
</evidence>
<organism evidence="4 5">
    <name type="scientific">Halopseudomonas pachastrellae</name>
    <dbReference type="NCBI Taxonomy" id="254161"/>
    <lineage>
        <taxon>Bacteria</taxon>
        <taxon>Pseudomonadati</taxon>
        <taxon>Pseudomonadota</taxon>
        <taxon>Gammaproteobacteria</taxon>
        <taxon>Pseudomonadales</taxon>
        <taxon>Pseudomonadaceae</taxon>
        <taxon>Halopseudomonas</taxon>
    </lineage>
</organism>
<dbReference type="OrthoDB" id="5298707at2"/>
<dbReference type="STRING" id="254161.SAMN05216256_11549"/>
<feature type="compositionally biased region" description="Gly residues" evidence="1">
    <location>
        <begin position="370"/>
        <end position="382"/>
    </location>
</feature>
<evidence type="ECO:0000259" key="3">
    <source>
        <dbReference type="PROSITE" id="PS51782"/>
    </source>
</evidence>
<feature type="compositionally biased region" description="Low complexity" evidence="1">
    <location>
        <begin position="383"/>
        <end position="393"/>
    </location>
</feature>
<feature type="region of interest" description="Disordered" evidence="1">
    <location>
        <begin position="366"/>
        <end position="393"/>
    </location>
</feature>
<dbReference type="EMBL" id="MUBC01000064">
    <property type="protein sequence ID" value="ONM42530.1"/>
    <property type="molecule type" value="Genomic_DNA"/>
</dbReference>
<feature type="compositionally biased region" description="Basic and acidic residues" evidence="1">
    <location>
        <begin position="650"/>
        <end position="663"/>
    </location>
</feature>
<keyword evidence="5" id="KW-1185">Reference proteome</keyword>